<name>A0A916R8F1_9HYPH</name>
<dbReference type="GO" id="GO:0016787">
    <property type="term" value="F:hydrolase activity"/>
    <property type="evidence" value="ECO:0007669"/>
    <property type="project" value="UniProtKB-KW"/>
</dbReference>
<keyword evidence="3" id="KW-0378">Hydrolase</keyword>
<reference evidence="3 4" key="1">
    <citation type="journal article" date="2014" name="Int. J. Syst. Evol. Microbiol.">
        <title>Complete genome sequence of Corynebacterium casei LMG S-19264T (=DSM 44701T), isolated from a smear-ripened cheese.</title>
        <authorList>
            <consortium name="US DOE Joint Genome Institute (JGI-PGF)"/>
            <person name="Walter F."/>
            <person name="Albersmeier A."/>
            <person name="Kalinowski J."/>
            <person name="Ruckert C."/>
        </authorList>
    </citation>
    <scope>NUCLEOTIDE SEQUENCE [LARGE SCALE GENOMIC DNA]</scope>
    <source>
        <strain evidence="3 4">CGMCC 1.15896</strain>
    </source>
</reference>
<comment type="caution">
    <text evidence="3">The sequence shown here is derived from an EMBL/GenBank/DDBJ whole genome shotgun (WGS) entry which is preliminary data.</text>
</comment>
<evidence type="ECO:0000313" key="3">
    <source>
        <dbReference type="EMBL" id="GGA43871.1"/>
    </source>
</evidence>
<feature type="domain" description="Amidase" evidence="2">
    <location>
        <begin position="27"/>
        <end position="461"/>
    </location>
</feature>
<evidence type="ECO:0000256" key="1">
    <source>
        <dbReference type="ARBA" id="ARBA00009199"/>
    </source>
</evidence>
<sequence length="481" mass="50343">MRSKHTARSATELLRSLHKGETTAEAAVKEALERAHTHADLNAFIGIYAEEALEQARKIDLSRQQGERQGLLAGLPICVKDNIDVKGWFTTGATPSLAGLIAQRTASVIDRLHGAGAIVIGKTNLHELAFGITNTNFGGAYTSTCNPHDPLRITGGSSGGTAAAVAAGIVSAGLGTDTSGSIRIPASLCGIAGLRPSVGNGGEQRRYPCDGVLPISHTNDTIGPMAVSVADLALLDAAICGGKVAEPVPLSQVRLGLPKPFWEALDPEVETVCHALCNRLKEQGVTLVEVDLPGMRGLLEKISAPVVLHEPIADIPAYLAQNGYGEITLANIAEKIVNPDVQAAFDLILRDALGEAYKAAVSIYRPQLCSLYERVFNDARLDALLFPTTPAPAIEAIDDAFGMMDIPNVGTVKVFDTYIRNTDPGANAGLPGLTIPIGATEHGLPVGIELDGPVGSDRRLLGIGLSLEAILAWRGNVVPAA</sequence>
<keyword evidence="4" id="KW-1185">Reference proteome</keyword>
<dbReference type="Pfam" id="PF01425">
    <property type="entry name" value="Amidase"/>
    <property type="match status" value="1"/>
</dbReference>
<organism evidence="3 4">
    <name type="scientific">Pelagibacterium lentulum</name>
    <dbReference type="NCBI Taxonomy" id="2029865"/>
    <lineage>
        <taxon>Bacteria</taxon>
        <taxon>Pseudomonadati</taxon>
        <taxon>Pseudomonadota</taxon>
        <taxon>Alphaproteobacteria</taxon>
        <taxon>Hyphomicrobiales</taxon>
        <taxon>Devosiaceae</taxon>
        <taxon>Pelagibacterium</taxon>
    </lineage>
</organism>
<dbReference type="InterPro" id="IPR036928">
    <property type="entry name" value="AS_sf"/>
</dbReference>
<dbReference type="InterPro" id="IPR023631">
    <property type="entry name" value="Amidase_dom"/>
</dbReference>
<dbReference type="Gene3D" id="3.90.1300.10">
    <property type="entry name" value="Amidase signature (AS) domain"/>
    <property type="match status" value="1"/>
</dbReference>
<dbReference type="NCBIfam" id="NF005688">
    <property type="entry name" value="PRK07488.1"/>
    <property type="match status" value="1"/>
</dbReference>
<protein>
    <submittedName>
        <fullName evidence="3">Hydrolase</fullName>
    </submittedName>
</protein>
<dbReference type="OrthoDB" id="8438154at2"/>
<evidence type="ECO:0000313" key="4">
    <source>
        <dbReference type="Proteomes" id="UP000596977"/>
    </source>
</evidence>
<accession>A0A916R8F1</accession>
<proteinExistence type="inferred from homology"/>
<dbReference type="PANTHER" id="PTHR11895:SF151">
    <property type="entry name" value="GLUTAMYL-TRNA(GLN) AMIDOTRANSFERASE SUBUNIT A"/>
    <property type="match status" value="1"/>
</dbReference>
<dbReference type="AlphaFoldDB" id="A0A916R8F1"/>
<dbReference type="Proteomes" id="UP000596977">
    <property type="component" value="Unassembled WGS sequence"/>
</dbReference>
<dbReference type="PANTHER" id="PTHR11895">
    <property type="entry name" value="TRANSAMIDASE"/>
    <property type="match status" value="1"/>
</dbReference>
<comment type="similarity">
    <text evidence="1">Belongs to the amidase family.</text>
</comment>
<evidence type="ECO:0000259" key="2">
    <source>
        <dbReference type="Pfam" id="PF01425"/>
    </source>
</evidence>
<dbReference type="InterPro" id="IPR000120">
    <property type="entry name" value="Amidase"/>
</dbReference>
<gene>
    <name evidence="3" type="ORF">GCM10011499_11840</name>
</gene>
<dbReference type="EMBL" id="BMKB01000002">
    <property type="protein sequence ID" value="GGA43871.1"/>
    <property type="molecule type" value="Genomic_DNA"/>
</dbReference>
<dbReference type="SUPFAM" id="SSF75304">
    <property type="entry name" value="Amidase signature (AS) enzymes"/>
    <property type="match status" value="1"/>
</dbReference>
<dbReference type="RefSeq" id="WP_127072687.1">
    <property type="nucleotide sequence ID" value="NZ_BMKB01000002.1"/>
</dbReference>